<keyword evidence="4" id="KW-1185">Reference proteome</keyword>
<keyword evidence="1 2" id="KW-0732">Signal</keyword>
<gene>
    <name evidence="3" type="ORF">SAMN06295920_10189</name>
</gene>
<dbReference type="GO" id="GO:0009279">
    <property type="term" value="C:cell outer membrane"/>
    <property type="evidence" value="ECO:0007669"/>
    <property type="project" value="InterPro"/>
</dbReference>
<sequence length="297" mass="30977">MFGMVGRGRARPALRVAAAAMLAALAGCAGRSPPAPVPASPASPPPGMQYLYGSAEAAALDVQAFGMLTAFVERQAERRASVVLAADASPDGTAFTACGDRPPAVVFDMDETLVLNLGYEMLEGRSGKGFDADRWSRWEQADGAALAPLPGAVEAVAALRRRGVTPIVNTNRAAASAAAAEVALARVGLGAFRHGETLFLAGDVDGQRGKDGRRQEIARRFCVIAMVGDQLGDFSDGFRGDPAARRALATAPAIARLWGQGWFVLPNPVYGSGLAGDWDAVFPADKRWTDPVEGQGK</sequence>
<dbReference type="OrthoDB" id="193314at2"/>
<dbReference type="InterPro" id="IPR023214">
    <property type="entry name" value="HAD_sf"/>
</dbReference>
<dbReference type="SFLD" id="SFLDS00003">
    <property type="entry name" value="Haloacid_Dehalogenase"/>
    <property type="match status" value="1"/>
</dbReference>
<dbReference type="PANTHER" id="PTHR31284:SF10">
    <property type="entry name" value="ACID PHOSPHATASE-LIKE PROTEIN"/>
    <property type="match status" value="1"/>
</dbReference>
<dbReference type="PANTHER" id="PTHR31284">
    <property type="entry name" value="ACID PHOSPHATASE-LIKE PROTEIN"/>
    <property type="match status" value="1"/>
</dbReference>
<dbReference type="EMBL" id="FUYM01000001">
    <property type="protein sequence ID" value="SKB25207.1"/>
    <property type="molecule type" value="Genomic_DNA"/>
</dbReference>
<evidence type="ECO:0000313" key="4">
    <source>
        <dbReference type="Proteomes" id="UP000189818"/>
    </source>
</evidence>
<protein>
    <submittedName>
        <fullName evidence="3">5'-nucleotidase, lipoprotein e(P4) family</fullName>
    </submittedName>
</protein>
<accession>A0A1T4ZRK6</accession>
<organism evidence="3 4">
    <name type="scientific">Rhizorhabdus histidinilytica</name>
    <dbReference type="NCBI Taxonomy" id="439228"/>
    <lineage>
        <taxon>Bacteria</taxon>
        <taxon>Pseudomonadati</taxon>
        <taxon>Pseudomonadota</taxon>
        <taxon>Alphaproteobacteria</taxon>
        <taxon>Sphingomonadales</taxon>
        <taxon>Sphingomonadaceae</taxon>
        <taxon>Rhizorhabdus</taxon>
    </lineage>
</organism>
<feature type="chain" id="PRO_5012188371" evidence="2">
    <location>
        <begin position="30"/>
        <end position="297"/>
    </location>
</feature>
<dbReference type="Gene3D" id="3.40.50.1000">
    <property type="entry name" value="HAD superfamily/HAD-like"/>
    <property type="match status" value="1"/>
</dbReference>
<evidence type="ECO:0000313" key="3">
    <source>
        <dbReference type="EMBL" id="SKB25207.1"/>
    </source>
</evidence>
<evidence type="ECO:0000256" key="2">
    <source>
        <dbReference type="SAM" id="SignalP"/>
    </source>
</evidence>
<dbReference type="Proteomes" id="UP000189818">
    <property type="component" value="Unassembled WGS sequence"/>
</dbReference>
<feature type="signal peptide" evidence="2">
    <location>
        <begin position="1"/>
        <end position="29"/>
    </location>
</feature>
<dbReference type="InterPro" id="IPR036412">
    <property type="entry name" value="HAD-like_sf"/>
</dbReference>
<evidence type="ECO:0000256" key="1">
    <source>
        <dbReference type="ARBA" id="ARBA00022729"/>
    </source>
</evidence>
<proteinExistence type="predicted"/>
<dbReference type="InterPro" id="IPR005519">
    <property type="entry name" value="Acid_phosphat_B-like"/>
</dbReference>
<dbReference type="SUPFAM" id="SSF56784">
    <property type="entry name" value="HAD-like"/>
    <property type="match status" value="1"/>
</dbReference>
<keyword evidence="3" id="KW-0449">Lipoprotein</keyword>
<dbReference type="PROSITE" id="PS51257">
    <property type="entry name" value="PROKAR_LIPOPROTEIN"/>
    <property type="match status" value="1"/>
</dbReference>
<dbReference type="STRING" id="439228.SAMN06295920_10189"/>
<dbReference type="Pfam" id="PF03767">
    <property type="entry name" value="Acid_phosphat_B"/>
    <property type="match status" value="1"/>
</dbReference>
<dbReference type="RefSeq" id="WP_079646082.1">
    <property type="nucleotide sequence ID" value="NZ_FUYM01000001.1"/>
</dbReference>
<dbReference type="AlphaFoldDB" id="A0A1T4ZRK6"/>
<dbReference type="InterPro" id="IPR006423">
    <property type="entry name" value="Lipo_e_P4"/>
</dbReference>
<name>A0A1T4ZRK6_9SPHN</name>
<dbReference type="SFLD" id="SFLDG01125">
    <property type="entry name" value="C1.1:_Acid_Phosphatase_Like"/>
    <property type="match status" value="1"/>
</dbReference>
<reference evidence="4" key="1">
    <citation type="submission" date="2017-02" db="EMBL/GenBank/DDBJ databases">
        <authorList>
            <person name="Varghese N."/>
            <person name="Submissions S."/>
        </authorList>
    </citation>
    <scope>NUCLEOTIDE SEQUENCE [LARGE SCALE GENOMIC DNA]</scope>
    <source>
        <strain evidence="4">UM2</strain>
    </source>
</reference>